<evidence type="ECO:0000256" key="1">
    <source>
        <dbReference type="ARBA" id="ARBA00004141"/>
    </source>
</evidence>
<evidence type="ECO:0000256" key="2">
    <source>
        <dbReference type="ARBA" id="ARBA00004496"/>
    </source>
</evidence>
<evidence type="ECO:0000259" key="15">
    <source>
        <dbReference type="Pfam" id="PF02875"/>
    </source>
</evidence>
<dbReference type="InterPro" id="IPR001182">
    <property type="entry name" value="FtsW/RodA"/>
</dbReference>
<evidence type="ECO:0000256" key="11">
    <source>
        <dbReference type="ARBA" id="ARBA00023136"/>
    </source>
</evidence>
<dbReference type="EC" id="6.3.2.9" evidence="12 13"/>
<dbReference type="GO" id="GO:0051301">
    <property type="term" value="P:cell division"/>
    <property type="evidence" value="ECO:0007669"/>
    <property type="project" value="UniProtKB-KW"/>
</dbReference>
<accession>A0A3A1Y8W9</accession>
<keyword evidence="18" id="KW-1185">Reference proteome</keyword>
<dbReference type="GO" id="GO:0071555">
    <property type="term" value="P:cell wall organization"/>
    <property type="evidence" value="ECO:0007669"/>
    <property type="project" value="UniProtKB-KW"/>
</dbReference>
<keyword evidence="8 12" id="KW-0067">ATP-binding</keyword>
<keyword evidence="12 13" id="KW-0132">Cell division</keyword>
<keyword evidence="7 12" id="KW-0547">Nucleotide-binding</keyword>
<keyword evidence="4 12" id="KW-0963">Cytoplasm</keyword>
<dbReference type="RefSeq" id="WP_119524506.1">
    <property type="nucleotide sequence ID" value="NZ_NRHC01000016.1"/>
</dbReference>
<evidence type="ECO:0000256" key="10">
    <source>
        <dbReference type="ARBA" id="ARBA00022989"/>
    </source>
</evidence>
<dbReference type="Pfam" id="PF02875">
    <property type="entry name" value="Mur_ligase_C"/>
    <property type="match status" value="1"/>
</dbReference>
<feature type="domain" description="Mur ligase central" evidence="16">
    <location>
        <begin position="127"/>
        <end position="308"/>
    </location>
</feature>
<evidence type="ECO:0000259" key="16">
    <source>
        <dbReference type="Pfam" id="PF08245"/>
    </source>
</evidence>
<feature type="transmembrane region" description="Helical" evidence="14">
    <location>
        <begin position="738"/>
        <end position="760"/>
    </location>
</feature>
<feature type="transmembrane region" description="Helical" evidence="14">
    <location>
        <begin position="556"/>
        <end position="577"/>
    </location>
</feature>
<dbReference type="EMBL" id="NRHC01000016">
    <property type="protein sequence ID" value="RIY34125.1"/>
    <property type="molecule type" value="Genomic_DNA"/>
</dbReference>
<comment type="pathway">
    <text evidence="3 12 13">Cell wall biogenesis; peptidoglycan biosynthesis.</text>
</comment>
<keyword evidence="10 14" id="KW-1133">Transmembrane helix</keyword>
<feature type="transmembrane region" description="Helical" evidence="14">
    <location>
        <begin position="645"/>
        <end position="664"/>
    </location>
</feature>
<comment type="subcellular location">
    <subcellularLocation>
        <location evidence="2 12 13">Cytoplasm</location>
    </subcellularLocation>
    <subcellularLocation>
        <location evidence="1">Membrane</location>
        <topology evidence="1">Multi-pass membrane protein</topology>
    </subcellularLocation>
</comment>
<dbReference type="SUPFAM" id="SSF51984">
    <property type="entry name" value="MurCD N-terminal domain"/>
    <property type="match status" value="1"/>
</dbReference>
<feature type="transmembrane region" description="Helical" evidence="14">
    <location>
        <begin position="671"/>
        <end position="690"/>
    </location>
</feature>
<feature type="transmembrane region" description="Helical" evidence="14">
    <location>
        <begin position="810"/>
        <end position="829"/>
    </location>
</feature>
<evidence type="ECO:0000313" key="18">
    <source>
        <dbReference type="Proteomes" id="UP000265691"/>
    </source>
</evidence>
<evidence type="ECO:0000256" key="9">
    <source>
        <dbReference type="ARBA" id="ARBA00022960"/>
    </source>
</evidence>
<dbReference type="SUPFAM" id="SSF53623">
    <property type="entry name" value="MurD-like peptide ligases, catalytic domain"/>
    <property type="match status" value="1"/>
</dbReference>
<dbReference type="NCBIfam" id="TIGR01087">
    <property type="entry name" value="murD"/>
    <property type="match status" value="1"/>
</dbReference>
<evidence type="ECO:0000256" key="14">
    <source>
        <dbReference type="SAM" id="Phobius"/>
    </source>
</evidence>
<feature type="transmembrane region" description="Helical" evidence="14">
    <location>
        <begin position="583"/>
        <end position="600"/>
    </location>
</feature>
<evidence type="ECO:0000256" key="6">
    <source>
        <dbReference type="ARBA" id="ARBA00022692"/>
    </source>
</evidence>
<dbReference type="Gene3D" id="3.40.50.720">
    <property type="entry name" value="NAD(P)-binding Rossmann-like Domain"/>
    <property type="match status" value="1"/>
</dbReference>
<dbReference type="PANTHER" id="PTHR43692:SF1">
    <property type="entry name" value="UDP-N-ACETYLMURAMOYLALANINE--D-GLUTAMATE LIGASE"/>
    <property type="match status" value="1"/>
</dbReference>
<evidence type="ECO:0000313" key="17">
    <source>
        <dbReference type="EMBL" id="RIY34125.1"/>
    </source>
</evidence>
<dbReference type="Pfam" id="PF08245">
    <property type="entry name" value="Mur_ligase_M"/>
    <property type="match status" value="1"/>
</dbReference>
<dbReference type="SUPFAM" id="SSF53244">
    <property type="entry name" value="MurD-like peptide ligases, peptide-binding domain"/>
    <property type="match status" value="1"/>
</dbReference>
<comment type="function">
    <text evidence="12 13">Cell wall formation. Catalyzes the addition of glutamate to the nucleotide precursor UDP-N-acetylmuramoyl-L-alanine (UMA).</text>
</comment>
<evidence type="ECO:0000256" key="4">
    <source>
        <dbReference type="ARBA" id="ARBA00022490"/>
    </source>
</evidence>
<evidence type="ECO:0000256" key="7">
    <source>
        <dbReference type="ARBA" id="ARBA00022741"/>
    </source>
</evidence>
<evidence type="ECO:0000256" key="8">
    <source>
        <dbReference type="ARBA" id="ARBA00022840"/>
    </source>
</evidence>
<dbReference type="OrthoDB" id="9809796at2"/>
<name>A0A3A1Y8W9_9GAMM</name>
<keyword evidence="11 14" id="KW-0472">Membrane</keyword>
<dbReference type="Gene3D" id="3.90.190.20">
    <property type="entry name" value="Mur ligase, C-terminal domain"/>
    <property type="match status" value="1"/>
</dbReference>
<dbReference type="GO" id="GO:0009252">
    <property type="term" value="P:peptidoglycan biosynthetic process"/>
    <property type="evidence" value="ECO:0007669"/>
    <property type="project" value="UniProtKB-UniRule"/>
</dbReference>
<dbReference type="GO" id="GO:0016020">
    <property type="term" value="C:membrane"/>
    <property type="evidence" value="ECO:0007669"/>
    <property type="project" value="UniProtKB-SubCell"/>
</dbReference>
<dbReference type="InterPro" id="IPR005762">
    <property type="entry name" value="MurD"/>
</dbReference>
<feature type="binding site" evidence="12">
    <location>
        <begin position="129"/>
        <end position="135"/>
    </location>
    <ligand>
        <name>ATP</name>
        <dbReference type="ChEBI" id="CHEBI:30616"/>
    </ligand>
</feature>
<dbReference type="Proteomes" id="UP000265691">
    <property type="component" value="Unassembled WGS sequence"/>
</dbReference>
<dbReference type="HAMAP" id="MF_00639">
    <property type="entry name" value="MurD"/>
    <property type="match status" value="1"/>
</dbReference>
<comment type="similarity">
    <text evidence="12">Belongs to the MurCDEF family.</text>
</comment>
<dbReference type="UniPathway" id="UPA00219"/>
<dbReference type="GO" id="GO:0005524">
    <property type="term" value="F:ATP binding"/>
    <property type="evidence" value="ECO:0007669"/>
    <property type="project" value="UniProtKB-UniRule"/>
</dbReference>
<dbReference type="GO" id="GO:0008764">
    <property type="term" value="F:UDP-N-acetylmuramoylalanine-D-glutamate ligase activity"/>
    <property type="evidence" value="ECO:0007669"/>
    <property type="project" value="UniProtKB-UniRule"/>
</dbReference>
<organism evidence="17 18">
    <name type="scientific">Psittacicella hinzii</name>
    <dbReference type="NCBI Taxonomy" id="2028575"/>
    <lineage>
        <taxon>Bacteria</taxon>
        <taxon>Pseudomonadati</taxon>
        <taxon>Pseudomonadota</taxon>
        <taxon>Gammaproteobacteria</taxon>
        <taxon>Pasteurellales</taxon>
        <taxon>Psittacicellaceae</taxon>
        <taxon>Psittacicella</taxon>
    </lineage>
</organism>
<keyword evidence="5 12" id="KW-0436">Ligase</keyword>
<evidence type="ECO:0000256" key="13">
    <source>
        <dbReference type="RuleBase" id="RU003664"/>
    </source>
</evidence>
<keyword evidence="6 14" id="KW-0812">Transmembrane</keyword>
<dbReference type="Gene3D" id="3.40.1190.10">
    <property type="entry name" value="Mur-like, catalytic domain"/>
    <property type="match status" value="1"/>
</dbReference>
<keyword evidence="9 12" id="KW-0133">Cell shape</keyword>
<keyword evidence="12 13" id="KW-0131">Cell cycle</keyword>
<comment type="caution">
    <text evidence="17">The sequence shown here is derived from an EMBL/GenBank/DDBJ whole genome shotgun (WGS) entry which is preliminary data.</text>
</comment>
<feature type="transmembrane region" description="Helical" evidence="14">
    <location>
        <begin position="772"/>
        <end position="798"/>
    </location>
</feature>
<feature type="transmembrane region" description="Helical" evidence="14">
    <location>
        <begin position="849"/>
        <end position="868"/>
    </location>
</feature>
<dbReference type="InterPro" id="IPR036565">
    <property type="entry name" value="Mur-like_cat_sf"/>
</dbReference>
<gene>
    <name evidence="12 17" type="primary">murD</name>
    <name evidence="17" type="ORF">CKF54_01435</name>
</gene>
<feature type="domain" description="Mur ligase C-terminal" evidence="15">
    <location>
        <begin position="335"/>
        <end position="450"/>
    </location>
</feature>
<dbReference type="PANTHER" id="PTHR43692">
    <property type="entry name" value="UDP-N-ACETYLMURAMOYLALANINE--D-GLUTAMATE LIGASE"/>
    <property type="match status" value="1"/>
</dbReference>
<protein>
    <recommendedName>
        <fullName evidence="12 13">UDP-N-acetylmuramoylalanine--D-glutamate ligase</fullName>
        <ecNumber evidence="12 13">6.3.2.9</ecNumber>
    </recommendedName>
    <alternativeName>
        <fullName evidence="12">D-glutamic acid-adding enzyme</fullName>
    </alternativeName>
    <alternativeName>
        <fullName evidence="12">UDP-N-acetylmuramoyl-L-alanyl-D-glutamate synthetase</fullName>
    </alternativeName>
</protein>
<dbReference type="InterPro" id="IPR013221">
    <property type="entry name" value="Mur_ligase_cen"/>
</dbReference>
<keyword evidence="12 13" id="KW-0961">Cell wall biogenesis/degradation</keyword>
<comment type="catalytic activity">
    <reaction evidence="12 13">
        <text>UDP-N-acetyl-alpha-D-muramoyl-L-alanine + D-glutamate + ATP = UDP-N-acetyl-alpha-D-muramoyl-L-alanyl-D-glutamate + ADP + phosphate + H(+)</text>
        <dbReference type="Rhea" id="RHEA:16429"/>
        <dbReference type="ChEBI" id="CHEBI:15378"/>
        <dbReference type="ChEBI" id="CHEBI:29986"/>
        <dbReference type="ChEBI" id="CHEBI:30616"/>
        <dbReference type="ChEBI" id="CHEBI:43474"/>
        <dbReference type="ChEBI" id="CHEBI:83898"/>
        <dbReference type="ChEBI" id="CHEBI:83900"/>
        <dbReference type="ChEBI" id="CHEBI:456216"/>
        <dbReference type="EC" id="6.3.2.9"/>
    </reaction>
</comment>
<dbReference type="AlphaFoldDB" id="A0A3A1Y8W9"/>
<dbReference type="InterPro" id="IPR004101">
    <property type="entry name" value="Mur_ligase_C"/>
</dbReference>
<sequence>MSLQISRKINIGIVGVKKSGFETAKFLLTNQDHNQYQITLFDDKPDFELISILQSINSSVSLYPLNTPEILAQQNFLIVSPGIPKNHQAFTLALEKGVKVIGDIELFARVKNESKDPIFRNAPVIGITGSNGKTTVTELTTHILKHLGYNVAMAGNVGIPIMSTLSETFNYYVLELSSYQLETTKNLKLRVGTILNITPDHLDRYESFKEYSEAKHHIYDLSQSLLYNKIDQNTWPGNENAKKHMTAFTSDPVNNPASYFYDPKKKTLNIPALYGNASSISYVSIPVKDFQLQGLHNYENILAAIALVRLTLQGHSEQQDKLIFEAAKSFKGLPHRFELVHTANNGVRFINDSKATNIGSVESALRSIDLHENGKLYLLMGGEGKKQDFSELAPAVAKIKNIEVLCYGRDAEEVAKCASNAQVFKEGTLEQVMNHIAPQLKSNDVVLLSPGCASLDQFKNYEHRGQVFTEIAKKYQKPSRFKRIGVKTLNTAQSFIHKLIYLGEKNHKEPYDIKLYDGYLLALIFSIFGLGIITVFSASTYMTVKQTGAIFNPKQALLMVIGVGAFLTSLCINSSLWRTLLPLMSIGTIGALLFVHTFGHSLNGAQRWISIMGFTFQPVELAKLCTFIYLSHYLVAISQDRNFKLIDMLGFTCFLAIMSILLLLQPDFGSTLMLGVISTITIIYITPNLKTLTYRAAPFIIVMVILLVIFVTNKAYLMNRITGFLDPYSDPYGKSYQVINSISAFSHGGFWGVGLGNSIFKSGYLTEANTDYILAIFGEEFGYIGIIILVTLEILLFLRMFKISHQTFFIYKRPFQAILVFTFVLWLAYQSLYNLGMTVAFLPTDGSTHPLISYGGSSYLVTFTALGITMRVDYENRLIANGHTFKEGRSQDIVLSFFNFLAEKFSKDKKFKHLKKARKSKP</sequence>
<dbReference type="GO" id="GO:0008360">
    <property type="term" value="P:regulation of cell shape"/>
    <property type="evidence" value="ECO:0007669"/>
    <property type="project" value="UniProtKB-KW"/>
</dbReference>
<evidence type="ECO:0000256" key="5">
    <source>
        <dbReference type="ARBA" id="ARBA00022598"/>
    </source>
</evidence>
<dbReference type="Pfam" id="PF01098">
    <property type="entry name" value="FTSW_RODA_SPOVE"/>
    <property type="match status" value="1"/>
</dbReference>
<proteinExistence type="inferred from homology"/>
<evidence type="ECO:0000256" key="3">
    <source>
        <dbReference type="ARBA" id="ARBA00004752"/>
    </source>
</evidence>
<dbReference type="InterPro" id="IPR036615">
    <property type="entry name" value="Mur_ligase_C_dom_sf"/>
</dbReference>
<feature type="transmembrane region" description="Helical" evidence="14">
    <location>
        <begin position="696"/>
        <end position="717"/>
    </location>
</feature>
<keyword evidence="12 13" id="KW-0573">Peptidoglycan synthesis</keyword>
<dbReference type="GO" id="GO:0005737">
    <property type="term" value="C:cytoplasm"/>
    <property type="evidence" value="ECO:0007669"/>
    <property type="project" value="UniProtKB-SubCell"/>
</dbReference>
<evidence type="ECO:0000256" key="12">
    <source>
        <dbReference type="HAMAP-Rule" id="MF_00639"/>
    </source>
</evidence>
<reference evidence="17 18" key="1">
    <citation type="submission" date="2017-08" db="EMBL/GenBank/DDBJ databases">
        <title>Reclassification of Bisgaard taxon 37 and 44.</title>
        <authorList>
            <person name="Christensen H."/>
        </authorList>
    </citation>
    <scope>NUCLEOTIDE SEQUENCE [LARGE SCALE GENOMIC DNA]</scope>
    <source>
        <strain evidence="17 18">B96_3</strain>
    </source>
</reference>
<feature type="transmembrane region" description="Helical" evidence="14">
    <location>
        <begin position="519"/>
        <end position="544"/>
    </location>
</feature>
<dbReference type="Pfam" id="PF21799">
    <property type="entry name" value="MurD-like_N"/>
    <property type="match status" value="1"/>
</dbReference>